<dbReference type="AlphaFoldDB" id="A0A0E9QTZ1"/>
<reference evidence="1" key="1">
    <citation type="submission" date="2014-11" db="EMBL/GenBank/DDBJ databases">
        <authorList>
            <person name="Amaro Gonzalez C."/>
        </authorList>
    </citation>
    <scope>NUCLEOTIDE SEQUENCE</scope>
</reference>
<evidence type="ECO:0000313" key="1">
    <source>
        <dbReference type="EMBL" id="JAH19902.1"/>
    </source>
</evidence>
<organism evidence="1">
    <name type="scientific">Anguilla anguilla</name>
    <name type="common">European freshwater eel</name>
    <name type="synonym">Muraena anguilla</name>
    <dbReference type="NCBI Taxonomy" id="7936"/>
    <lineage>
        <taxon>Eukaryota</taxon>
        <taxon>Metazoa</taxon>
        <taxon>Chordata</taxon>
        <taxon>Craniata</taxon>
        <taxon>Vertebrata</taxon>
        <taxon>Euteleostomi</taxon>
        <taxon>Actinopterygii</taxon>
        <taxon>Neopterygii</taxon>
        <taxon>Teleostei</taxon>
        <taxon>Anguilliformes</taxon>
        <taxon>Anguillidae</taxon>
        <taxon>Anguilla</taxon>
    </lineage>
</organism>
<name>A0A0E9QTZ1_ANGAN</name>
<reference evidence="1" key="2">
    <citation type="journal article" date="2015" name="Fish Shellfish Immunol.">
        <title>Early steps in the European eel (Anguilla anguilla)-Vibrio vulnificus interaction in the gills: Role of the RtxA13 toxin.</title>
        <authorList>
            <person name="Callol A."/>
            <person name="Pajuelo D."/>
            <person name="Ebbesson L."/>
            <person name="Teles M."/>
            <person name="MacKenzie S."/>
            <person name="Amaro C."/>
        </authorList>
    </citation>
    <scope>NUCLEOTIDE SEQUENCE</scope>
</reference>
<accession>A0A0E9QTZ1</accession>
<proteinExistence type="predicted"/>
<protein>
    <submittedName>
        <fullName evidence="1">Uncharacterized protein</fullName>
    </submittedName>
</protein>
<dbReference type="EMBL" id="GBXM01088675">
    <property type="protein sequence ID" value="JAH19902.1"/>
    <property type="molecule type" value="Transcribed_RNA"/>
</dbReference>
<sequence>MYQLDKKQDFETMNTRTFFNSCFSP</sequence>